<dbReference type="EMBL" id="JNBS01002616">
    <property type="protein sequence ID" value="OQR89999.1"/>
    <property type="molecule type" value="Genomic_DNA"/>
</dbReference>
<accession>A0A1V9YW14</accession>
<keyword evidence="2" id="KW-1185">Reference proteome</keyword>
<protein>
    <submittedName>
        <fullName evidence="1">Uncharacterized protein</fullName>
    </submittedName>
</protein>
<evidence type="ECO:0000313" key="2">
    <source>
        <dbReference type="Proteomes" id="UP000243217"/>
    </source>
</evidence>
<dbReference type="Proteomes" id="UP000243217">
    <property type="component" value="Unassembled WGS sequence"/>
</dbReference>
<name>A0A1V9YW14_9STRA</name>
<reference evidence="1 2" key="1">
    <citation type="journal article" date="2014" name="Genome Biol. Evol.">
        <title>The secreted proteins of Achlya hypogyna and Thraustotheca clavata identify the ancestral oomycete secretome and reveal gene acquisitions by horizontal gene transfer.</title>
        <authorList>
            <person name="Misner I."/>
            <person name="Blouin N."/>
            <person name="Leonard G."/>
            <person name="Richards T.A."/>
            <person name="Lane C.E."/>
        </authorList>
    </citation>
    <scope>NUCLEOTIDE SEQUENCE [LARGE SCALE GENOMIC DNA]</scope>
    <source>
        <strain evidence="1 2">ATCC 34112</strain>
    </source>
</reference>
<dbReference type="OrthoDB" id="5596992at2759"/>
<proteinExistence type="predicted"/>
<sequence>MAEEETYELDATEAALASWIKKRLAKEVKRLKKMGADCISLSVKNMAIVREEALILNRVEVDTTMSMNTIQQIMVAEERQNVPDKEGYLYVNVVLLAQPTSNEQIAYLMPYVYDANILSNDLTQWVFINNEFERSQHAISAFT</sequence>
<dbReference type="AlphaFoldDB" id="A0A1V9YW14"/>
<gene>
    <name evidence="1" type="ORF">THRCLA_22605</name>
</gene>
<organism evidence="1 2">
    <name type="scientific">Thraustotheca clavata</name>
    <dbReference type="NCBI Taxonomy" id="74557"/>
    <lineage>
        <taxon>Eukaryota</taxon>
        <taxon>Sar</taxon>
        <taxon>Stramenopiles</taxon>
        <taxon>Oomycota</taxon>
        <taxon>Saprolegniomycetes</taxon>
        <taxon>Saprolegniales</taxon>
        <taxon>Achlyaceae</taxon>
        <taxon>Thraustotheca</taxon>
    </lineage>
</organism>
<comment type="caution">
    <text evidence="1">The sequence shown here is derived from an EMBL/GenBank/DDBJ whole genome shotgun (WGS) entry which is preliminary data.</text>
</comment>
<evidence type="ECO:0000313" key="1">
    <source>
        <dbReference type="EMBL" id="OQR89999.1"/>
    </source>
</evidence>